<keyword evidence="1" id="KW-0812">Transmembrane</keyword>
<organism evidence="2">
    <name type="scientific">viral metagenome</name>
    <dbReference type="NCBI Taxonomy" id="1070528"/>
    <lineage>
        <taxon>unclassified sequences</taxon>
        <taxon>metagenomes</taxon>
        <taxon>organismal metagenomes</taxon>
    </lineage>
</organism>
<dbReference type="EMBL" id="MN739613">
    <property type="protein sequence ID" value="QHT15462.1"/>
    <property type="molecule type" value="Genomic_DNA"/>
</dbReference>
<reference evidence="2" key="1">
    <citation type="journal article" date="2020" name="Nature">
        <title>Giant virus diversity and host interactions through global metagenomics.</title>
        <authorList>
            <person name="Schulz F."/>
            <person name="Roux S."/>
            <person name="Paez-Espino D."/>
            <person name="Jungbluth S."/>
            <person name="Walsh D.A."/>
            <person name="Denef V.J."/>
            <person name="McMahon K.D."/>
            <person name="Konstantinidis K.T."/>
            <person name="Eloe-Fadrosh E.A."/>
            <person name="Kyrpides N.C."/>
            <person name="Woyke T."/>
        </authorList>
    </citation>
    <scope>NUCLEOTIDE SEQUENCE</scope>
    <source>
        <strain evidence="2">GVMAG-M-3300023174-176</strain>
    </source>
</reference>
<evidence type="ECO:0000256" key="1">
    <source>
        <dbReference type="SAM" id="Phobius"/>
    </source>
</evidence>
<sequence length="104" mass="11288">MNTTGTEIIPLCSEVIGTAVGMGLLAAISIVTCASVYVYRVRRIASRCPYCDEQVGSEVLREHLGGCAKHLEHWALKKGDLASTGQVIYVRPDRAVSRRSVLNV</sequence>
<dbReference type="AlphaFoldDB" id="A0A6C0DGE6"/>
<keyword evidence="1" id="KW-1133">Transmembrane helix</keyword>
<evidence type="ECO:0000313" key="2">
    <source>
        <dbReference type="EMBL" id="QHT15462.1"/>
    </source>
</evidence>
<accession>A0A6C0DGE6</accession>
<protein>
    <submittedName>
        <fullName evidence="2">Uncharacterized protein</fullName>
    </submittedName>
</protein>
<proteinExistence type="predicted"/>
<feature type="transmembrane region" description="Helical" evidence="1">
    <location>
        <begin position="15"/>
        <end position="39"/>
    </location>
</feature>
<name>A0A6C0DGE6_9ZZZZ</name>
<keyword evidence="1" id="KW-0472">Membrane</keyword>